<dbReference type="Pfam" id="PF00089">
    <property type="entry name" value="Trypsin"/>
    <property type="match status" value="1"/>
</dbReference>
<dbReference type="FunFam" id="2.40.10.10:FF:000078">
    <property type="entry name" value="Serine protease H137"/>
    <property type="match status" value="1"/>
</dbReference>
<evidence type="ECO:0000256" key="4">
    <source>
        <dbReference type="ARBA" id="ARBA00022825"/>
    </source>
</evidence>
<evidence type="ECO:0000259" key="9">
    <source>
        <dbReference type="PROSITE" id="PS50240"/>
    </source>
</evidence>
<dbReference type="GO" id="GO:0006508">
    <property type="term" value="P:proteolysis"/>
    <property type="evidence" value="ECO:0007669"/>
    <property type="project" value="UniProtKB-KW"/>
</dbReference>
<keyword evidence="5" id="KW-0106">Calcium</keyword>
<dbReference type="AlphaFoldDB" id="A0A8K0DKU7"/>
<proteinExistence type="inferred from homology"/>
<dbReference type="EMBL" id="VTPC01000561">
    <property type="protein sequence ID" value="KAF2905342.1"/>
    <property type="molecule type" value="Genomic_DNA"/>
</dbReference>
<keyword evidence="4" id="KW-0720">Serine protease</keyword>
<evidence type="ECO:0000256" key="1">
    <source>
        <dbReference type="ARBA" id="ARBA00022670"/>
    </source>
</evidence>
<feature type="non-terminal residue" evidence="10">
    <location>
        <position position="1"/>
    </location>
</feature>
<sequence>WVEPICIPYGIQLVQNYEGTIAEVAGWGIYDMTTLRSSDALLRVALPVVDLNRCVVAFRQHAQIGPEQLCVGGIIGQDSCAGDSGGPLVKAESIHGIPRFYILGIVSFGAKYCGATTMPAVYTKMSMYTEWMLNHMLP</sequence>
<protein>
    <recommendedName>
        <fullName evidence="9">Peptidase S1 domain-containing protein</fullName>
    </recommendedName>
</protein>
<keyword evidence="1" id="KW-0645">Protease</keyword>
<dbReference type="InterPro" id="IPR043504">
    <property type="entry name" value="Peptidase_S1_PA_chymotrypsin"/>
</dbReference>
<dbReference type="PANTHER" id="PTHR24256">
    <property type="entry name" value="TRYPTASE-RELATED"/>
    <property type="match status" value="1"/>
</dbReference>
<dbReference type="InterPro" id="IPR009003">
    <property type="entry name" value="Peptidase_S1_PA"/>
</dbReference>
<keyword evidence="2" id="KW-0479">Metal-binding</keyword>
<dbReference type="SUPFAM" id="SSF50494">
    <property type="entry name" value="Trypsin-like serine proteases"/>
    <property type="match status" value="1"/>
</dbReference>
<dbReference type="PROSITE" id="PS00135">
    <property type="entry name" value="TRYPSIN_SER"/>
    <property type="match status" value="1"/>
</dbReference>
<organism evidence="10 11">
    <name type="scientific">Ignelater luminosus</name>
    <name type="common">Cucubano</name>
    <name type="synonym">Pyrophorus luminosus</name>
    <dbReference type="NCBI Taxonomy" id="2038154"/>
    <lineage>
        <taxon>Eukaryota</taxon>
        <taxon>Metazoa</taxon>
        <taxon>Ecdysozoa</taxon>
        <taxon>Arthropoda</taxon>
        <taxon>Hexapoda</taxon>
        <taxon>Insecta</taxon>
        <taxon>Pterygota</taxon>
        <taxon>Neoptera</taxon>
        <taxon>Endopterygota</taxon>
        <taxon>Coleoptera</taxon>
        <taxon>Polyphaga</taxon>
        <taxon>Elateriformia</taxon>
        <taxon>Elateroidea</taxon>
        <taxon>Elateridae</taxon>
        <taxon>Agrypninae</taxon>
        <taxon>Pyrophorini</taxon>
        <taxon>Ignelater</taxon>
    </lineage>
</organism>
<evidence type="ECO:0000256" key="5">
    <source>
        <dbReference type="ARBA" id="ARBA00022837"/>
    </source>
</evidence>
<dbReference type="SMART" id="SM00020">
    <property type="entry name" value="Tryp_SPc"/>
    <property type="match status" value="1"/>
</dbReference>
<keyword evidence="7" id="KW-1015">Disulfide bond</keyword>
<keyword evidence="3" id="KW-0378">Hydrolase</keyword>
<gene>
    <name evidence="10" type="ORF">ILUMI_00844</name>
</gene>
<evidence type="ECO:0000256" key="8">
    <source>
        <dbReference type="ARBA" id="ARBA00024195"/>
    </source>
</evidence>
<name>A0A8K0DKU7_IGNLU</name>
<evidence type="ECO:0000256" key="3">
    <source>
        <dbReference type="ARBA" id="ARBA00022801"/>
    </source>
</evidence>
<dbReference type="Proteomes" id="UP000801492">
    <property type="component" value="Unassembled WGS sequence"/>
</dbReference>
<dbReference type="GO" id="GO:0046872">
    <property type="term" value="F:metal ion binding"/>
    <property type="evidence" value="ECO:0007669"/>
    <property type="project" value="UniProtKB-KW"/>
</dbReference>
<evidence type="ECO:0000256" key="2">
    <source>
        <dbReference type="ARBA" id="ARBA00022723"/>
    </source>
</evidence>
<comment type="similarity">
    <text evidence="8">Belongs to the peptidase S1 family. CLIP subfamily.</text>
</comment>
<evidence type="ECO:0000256" key="6">
    <source>
        <dbReference type="ARBA" id="ARBA00023145"/>
    </source>
</evidence>
<feature type="domain" description="Peptidase S1" evidence="9">
    <location>
        <begin position="1"/>
        <end position="137"/>
    </location>
</feature>
<evidence type="ECO:0000313" key="10">
    <source>
        <dbReference type="EMBL" id="KAF2905342.1"/>
    </source>
</evidence>
<dbReference type="InterPro" id="IPR033116">
    <property type="entry name" value="TRYPSIN_SER"/>
</dbReference>
<dbReference type="InterPro" id="IPR001254">
    <property type="entry name" value="Trypsin_dom"/>
</dbReference>
<dbReference type="InterPro" id="IPR051487">
    <property type="entry name" value="Ser/Thr_Proteases_Immune/Dev"/>
</dbReference>
<accession>A0A8K0DKU7</accession>
<evidence type="ECO:0000313" key="11">
    <source>
        <dbReference type="Proteomes" id="UP000801492"/>
    </source>
</evidence>
<dbReference type="GO" id="GO:0004252">
    <property type="term" value="F:serine-type endopeptidase activity"/>
    <property type="evidence" value="ECO:0007669"/>
    <property type="project" value="InterPro"/>
</dbReference>
<reference evidence="10" key="1">
    <citation type="submission" date="2019-08" db="EMBL/GenBank/DDBJ databases">
        <title>The genome of the North American firefly Photinus pyralis.</title>
        <authorList>
            <consortium name="Photinus pyralis genome working group"/>
            <person name="Fallon T.R."/>
            <person name="Sander Lower S.E."/>
            <person name="Weng J.-K."/>
        </authorList>
    </citation>
    <scope>NUCLEOTIDE SEQUENCE</scope>
    <source>
        <strain evidence="10">TRF0915ILg1</strain>
        <tissue evidence="10">Whole body</tissue>
    </source>
</reference>
<dbReference type="Gene3D" id="2.40.10.10">
    <property type="entry name" value="Trypsin-like serine proteases"/>
    <property type="match status" value="1"/>
</dbReference>
<dbReference type="PROSITE" id="PS50240">
    <property type="entry name" value="TRYPSIN_DOM"/>
    <property type="match status" value="1"/>
</dbReference>
<evidence type="ECO:0000256" key="7">
    <source>
        <dbReference type="ARBA" id="ARBA00023157"/>
    </source>
</evidence>
<keyword evidence="11" id="KW-1185">Reference proteome</keyword>
<keyword evidence="6" id="KW-0865">Zymogen</keyword>
<dbReference type="OrthoDB" id="547031at2759"/>
<comment type="caution">
    <text evidence="10">The sequence shown here is derived from an EMBL/GenBank/DDBJ whole genome shotgun (WGS) entry which is preliminary data.</text>
</comment>